<dbReference type="EMBL" id="JAWHQM010000031">
    <property type="protein sequence ID" value="KAK5633249.1"/>
    <property type="molecule type" value="Genomic_DNA"/>
</dbReference>
<gene>
    <name evidence="2" type="ORF">RRF57_008962</name>
</gene>
<organism evidence="2 3">
    <name type="scientific">Xylaria bambusicola</name>
    <dbReference type="NCBI Taxonomy" id="326684"/>
    <lineage>
        <taxon>Eukaryota</taxon>
        <taxon>Fungi</taxon>
        <taxon>Dikarya</taxon>
        <taxon>Ascomycota</taxon>
        <taxon>Pezizomycotina</taxon>
        <taxon>Sordariomycetes</taxon>
        <taxon>Xylariomycetidae</taxon>
        <taxon>Xylariales</taxon>
        <taxon>Xylariaceae</taxon>
        <taxon>Xylaria</taxon>
    </lineage>
</organism>
<evidence type="ECO:0000256" key="1">
    <source>
        <dbReference type="SAM" id="MobiDB-lite"/>
    </source>
</evidence>
<dbReference type="Proteomes" id="UP001305414">
    <property type="component" value="Unassembled WGS sequence"/>
</dbReference>
<comment type="caution">
    <text evidence="2">The sequence shown here is derived from an EMBL/GenBank/DDBJ whole genome shotgun (WGS) entry which is preliminary data.</text>
</comment>
<dbReference type="AlphaFoldDB" id="A0AAN7USX5"/>
<evidence type="ECO:0000313" key="3">
    <source>
        <dbReference type="Proteomes" id="UP001305414"/>
    </source>
</evidence>
<protein>
    <submittedName>
        <fullName evidence="2">Uncharacterized protein</fullName>
    </submittedName>
</protein>
<reference evidence="2 3" key="1">
    <citation type="submission" date="2023-10" db="EMBL/GenBank/DDBJ databases">
        <title>Draft genome sequence of Xylaria bambusicola isolate GMP-LS, the root and basal stem rot pathogen of sugarcane in Indonesia.</title>
        <authorList>
            <person name="Selvaraj P."/>
            <person name="Muralishankar V."/>
            <person name="Muruganantham S."/>
            <person name="Sp S."/>
            <person name="Haryani S."/>
            <person name="Lau K.J.X."/>
            <person name="Naqvi N.I."/>
        </authorList>
    </citation>
    <scope>NUCLEOTIDE SEQUENCE [LARGE SCALE GENOMIC DNA]</scope>
    <source>
        <strain evidence="2">GMP-LS</strain>
    </source>
</reference>
<sequence length="86" mass="9076">MPLPKSSKLKTMGTAVESAVMAVLILAQAAVNPAPKKPYVIANITKTGRTRASLHAVRHATAATTVDKQARTSSSTFRSDSKPKTN</sequence>
<evidence type="ECO:0000313" key="2">
    <source>
        <dbReference type="EMBL" id="KAK5633249.1"/>
    </source>
</evidence>
<proteinExistence type="predicted"/>
<name>A0AAN7USX5_9PEZI</name>
<feature type="region of interest" description="Disordered" evidence="1">
    <location>
        <begin position="58"/>
        <end position="86"/>
    </location>
</feature>
<accession>A0AAN7USX5</accession>
<keyword evidence="3" id="KW-1185">Reference proteome</keyword>